<dbReference type="EMBL" id="FLQU01001474">
    <property type="protein sequence ID" value="SBS93149.1"/>
    <property type="molecule type" value="Genomic_DNA"/>
</dbReference>
<feature type="transmembrane region" description="Helical" evidence="2">
    <location>
        <begin position="609"/>
        <end position="629"/>
    </location>
</feature>
<evidence type="ECO:0000313" key="4">
    <source>
        <dbReference type="Proteomes" id="UP000078560"/>
    </source>
</evidence>
<dbReference type="Proteomes" id="UP000078560">
    <property type="component" value="Unassembled WGS sequence"/>
</dbReference>
<dbReference type="AlphaFoldDB" id="A0A1A8WLR8"/>
<feature type="coiled-coil region" evidence="1">
    <location>
        <begin position="161"/>
        <end position="188"/>
    </location>
</feature>
<name>A0A1A8WLR8_PLAOA</name>
<sequence>MSEVIVTEALKLLKANALQENSYLVKFYEKFSLAIKNAYTQYEKCIEENGKKKEAERNGDSNIICNIDKKYAISLDEHQKEFQRAHVQDRKSCDNILYWMSDKIEECKYNTHCTIWLYNMFWKFWENSGCCIKKQVNIEGNCKEKFLIEFDVKALKNKKELNNFLEYYKNIENALNEENSEKKETYCKYVKYMFDLYHFMDKENVHKKYAKELQNFQNTFNNNDKLSKLKESCNNSDLSVISQREERNRNVIPQVKFKRFIPDKDYLYKNGEKDPTEMKDILKDTPSYNLYEEFDAEVTDDTNNKYCTDLFKEQSNNNSESIKICKQIIKNFEMLYQNKIKTKANNRCLHYKNWVYQKIWEFITTKSEYENAEKIIKKFLEIQTKKNIPNKKDEKICHYYFNFKDFIELNAKKEEKDLHDYFKNYYFIETKISPNTKEKEKYINYLKYIYKLYKRHKSGWKCCHEYGVDPLCAHYFKCEVEYNPNDLIDMLNGTSKDDIKKKYKDIPVVHVGERKNKNVPDEKNIMRIQHGRCSRIYDPDDKTKVISLRCDYRASRDHFDNFYKKLPDGGNKDSEKTNTSTTVLPVNTSDFPSMSNMVEEDLNTVSYKIPTSVALGIGTVFVFLLYYKFTPFGSLFGKRSKGKISFEDDFNEEYMTELYDGSEYEDVSPRKSRIQIAYQRA</sequence>
<keyword evidence="2" id="KW-0472">Membrane</keyword>
<organism evidence="3 4">
    <name type="scientific">Plasmodium ovale curtisi</name>
    <dbReference type="NCBI Taxonomy" id="864141"/>
    <lineage>
        <taxon>Eukaryota</taxon>
        <taxon>Sar</taxon>
        <taxon>Alveolata</taxon>
        <taxon>Apicomplexa</taxon>
        <taxon>Aconoidasida</taxon>
        <taxon>Haemosporida</taxon>
        <taxon>Plasmodiidae</taxon>
        <taxon>Plasmodium</taxon>
        <taxon>Plasmodium (Plasmodium)</taxon>
    </lineage>
</organism>
<gene>
    <name evidence="3" type="ORF">POVCU2_0079310</name>
</gene>
<proteinExistence type="predicted"/>
<evidence type="ECO:0000256" key="2">
    <source>
        <dbReference type="SAM" id="Phobius"/>
    </source>
</evidence>
<protein>
    <submittedName>
        <fullName evidence="3">PIR Superfamily Protein</fullName>
    </submittedName>
</protein>
<dbReference type="Pfam" id="PF05795">
    <property type="entry name" value="Plasmodium_Vir"/>
    <property type="match status" value="1"/>
</dbReference>
<evidence type="ECO:0000313" key="3">
    <source>
        <dbReference type="EMBL" id="SBS93149.1"/>
    </source>
</evidence>
<evidence type="ECO:0000256" key="1">
    <source>
        <dbReference type="SAM" id="Coils"/>
    </source>
</evidence>
<keyword evidence="1" id="KW-0175">Coiled coil</keyword>
<dbReference type="InterPro" id="IPR008780">
    <property type="entry name" value="Plasmodium_Vir"/>
</dbReference>
<reference evidence="4" key="1">
    <citation type="submission" date="2016-05" db="EMBL/GenBank/DDBJ databases">
        <authorList>
            <person name="Naeem Raeece"/>
        </authorList>
    </citation>
    <scope>NUCLEOTIDE SEQUENCE [LARGE SCALE GENOMIC DNA]</scope>
</reference>
<keyword evidence="2" id="KW-0812">Transmembrane</keyword>
<accession>A0A1A8WLR8</accession>
<keyword evidence="2" id="KW-1133">Transmembrane helix</keyword>